<feature type="compositionally biased region" description="Polar residues" evidence="1">
    <location>
        <begin position="18"/>
        <end position="29"/>
    </location>
</feature>
<evidence type="ECO:0000313" key="3">
    <source>
        <dbReference type="Proteomes" id="UP000238045"/>
    </source>
</evidence>
<sequence>MTTQLSEEEMRRALFGTTDHTSTPSSRLDSASVPKANPAHKPRASAKAVSSKLRVTLHVSNVFEGDYEIVHYDTSTLSKLVAEMDAKKTFKKKYKYITVASVTPI</sequence>
<organism evidence="2 3">
    <name type="scientific">Pseudomonas poae</name>
    <dbReference type="NCBI Taxonomy" id="200451"/>
    <lineage>
        <taxon>Bacteria</taxon>
        <taxon>Pseudomonadati</taxon>
        <taxon>Pseudomonadota</taxon>
        <taxon>Gammaproteobacteria</taxon>
        <taxon>Pseudomonadales</taxon>
        <taxon>Pseudomonadaceae</taxon>
        <taxon>Pseudomonas</taxon>
    </lineage>
</organism>
<dbReference type="AlphaFoldDB" id="A0A2S9EPR1"/>
<keyword evidence="3" id="KW-1185">Reference proteome</keyword>
<evidence type="ECO:0000256" key="1">
    <source>
        <dbReference type="SAM" id="MobiDB-lite"/>
    </source>
</evidence>
<evidence type="ECO:0000313" key="2">
    <source>
        <dbReference type="EMBL" id="PRC17525.1"/>
    </source>
</evidence>
<dbReference type="EMBL" id="PCQL01000013">
    <property type="protein sequence ID" value="PRC17525.1"/>
    <property type="molecule type" value="Genomic_DNA"/>
</dbReference>
<dbReference type="Proteomes" id="UP000238045">
    <property type="component" value="Unassembled WGS sequence"/>
</dbReference>
<accession>A0A2S9EPR1</accession>
<comment type="caution">
    <text evidence="2">The sequence shown here is derived from an EMBL/GenBank/DDBJ whole genome shotgun (WGS) entry which is preliminary data.</text>
</comment>
<protein>
    <submittedName>
        <fullName evidence="2">Uncharacterized protein</fullName>
    </submittedName>
</protein>
<dbReference type="RefSeq" id="WP_105697391.1">
    <property type="nucleotide sequence ID" value="NZ_CP159260.1"/>
</dbReference>
<gene>
    <name evidence="2" type="ORF">CQZ99_14655</name>
</gene>
<reference evidence="2 3" key="1">
    <citation type="submission" date="2017-09" db="EMBL/GenBank/DDBJ databases">
        <title>Genomic, metabolic, and phenotypic characteristics of bacterial isolates from the natural microbiome of the model nematode Caenorhabditis elegans.</title>
        <authorList>
            <person name="Zimmermann J."/>
            <person name="Obeng N."/>
            <person name="Yang W."/>
            <person name="Obeng O."/>
            <person name="Kissoyan K."/>
            <person name="Pees B."/>
            <person name="Dirksen P."/>
            <person name="Hoppner M."/>
            <person name="Franke A."/>
            <person name="Rosenstiel P."/>
            <person name="Leippe M."/>
            <person name="Dierking K."/>
            <person name="Kaleta C."/>
            <person name="Schulenburg H."/>
        </authorList>
    </citation>
    <scope>NUCLEOTIDE SEQUENCE [LARGE SCALE GENOMIC DNA]</scope>
    <source>
        <strain evidence="2 3">MYb117</strain>
    </source>
</reference>
<proteinExistence type="predicted"/>
<feature type="region of interest" description="Disordered" evidence="1">
    <location>
        <begin position="1"/>
        <end position="47"/>
    </location>
</feature>
<name>A0A2S9EPR1_9PSED</name>